<dbReference type="Proteomes" id="UP001652432">
    <property type="component" value="Unassembled WGS sequence"/>
</dbReference>
<dbReference type="PANTHER" id="PTHR30399">
    <property type="entry name" value="UNCHARACTERIZED PROTEIN YGJP"/>
    <property type="match status" value="1"/>
</dbReference>
<sequence length="229" mass="27129">MQYQLIKSKRKTIAISFDRGGNLVVKAPWFVSDREVERFVQSKAEWILATAKRLAMQEKKKEAVRLQLVNGDQLPFLDEHLTLSVFREESSRCRVKKAGDRLLLFVPYEADYEIRRMAIEKWYRKMAAQWIRERAVFYAGMMQVSFSEIHIKDQRSRWGSCSGLSNLNFSFRLMLAPAAVAEYVVIHELCHLRYMDHSQSFWQMVEAFCPDYKVRKKWLAEHGNELYLF</sequence>
<proteinExistence type="predicted"/>
<dbReference type="InterPro" id="IPR002725">
    <property type="entry name" value="YgjP-like_metallopeptidase"/>
</dbReference>
<dbReference type="Pfam" id="PF01863">
    <property type="entry name" value="YgjP-like"/>
    <property type="match status" value="1"/>
</dbReference>
<comment type="caution">
    <text evidence="2">The sequence shown here is derived from an EMBL/GenBank/DDBJ whole genome shotgun (WGS) entry which is preliminary data.</text>
</comment>
<evidence type="ECO:0000313" key="3">
    <source>
        <dbReference type="Proteomes" id="UP001652432"/>
    </source>
</evidence>
<evidence type="ECO:0000259" key="1">
    <source>
        <dbReference type="Pfam" id="PF01863"/>
    </source>
</evidence>
<accession>A0ABT2SZ73</accession>
<dbReference type="InterPro" id="IPR053136">
    <property type="entry name" value="UTP_pyrophosphatase-like"/>
</dbReference>
<dbReference type="RefSeq" id="WP_262572907.1">
    <property type="nucleotide sequence ID" value="NZ_JAOQKJ010000002.1"/>
</dbReference>
<feature type="domain" description="YgjP-like metallopeptidase" evidence="1">
    <location>
        <begin position="11"/>
        <end position="222"/>
    </location>
</feature>
<organism evidence="2 3">
    <name type="scientific">Suilimivivens aceti</name>
    <dbReference type="NCBI Taxonomy" id="2981774"/>
    <lineage>
        <taxon>Bacteria</taxon>
        <taxon>Bacillati</taxon>
        <taxon>Bacillota</taxon>
        <taxon>Clostridia</taxon>
        <taxon>Lachnospirales</taxon>
        <taxon>Lachnospiraceae</taxon>
        <taxon>Suilimivivens</taxon>
    </lineage>
</organism>
<protein>
    <submittedName>
        <fullName evidence="2">M48 family metallopeptidase</fullName>
    </submittedName>
</protein>
<dbReference type="CDD" id="cd07344">
    <property type="entry name" value="M48_yhfN_like"/>
    <property type="match status" value="1"/>
</dbReference>
<gene>
    <name evidence="2" type="ORF">OCV77_02040</name>
</gene>
<keyword evidence="3" id="KW-1185">Reference proteome</keyword>
<name>A0ABT2SZ73_9FIRM</name>
<dbReference type="EMBL" id="JAOQKJ010000002">
    <property type="protein sequence ID" value="MCU6743293.1"/>
    <property type="molecule type" value="Genomic_DNA"/>
</dbReference>
<dbReference type="PANTHER" id="PTHR30399:SF1">
    <property type="entry name" value="UTP PYROPHOSPHATASE"/>
    <property type="match status" value="1"/>
</dbReference>
<reference evidence="2 3" key="1">
    <citation type="journal article" date="2021" name="ISME Commun">
        <title>Automated analysis of genomic sequences facilitates high-throughput and comprehensive description of bacteria.</title>
        <authorList>
            <person name="Hitch T.C.A."/>
        </authorList>
    </citation>
    <scope>NUCLEOTIDE SEQUENCE [LARGE SCALE GENOMIC DNA]</scope>
    <source>
        <strain evidence="2 3">Sanger_18</strain>
    </source>
</reference>
<evidence type="ECO:0000313" key="2">
    <source>
        <dbReference type="EMBL" id="MCU6743293.1"/>
    </source>
</evidence>
<dbReference type="Gene3D" id="3.30.2010.10">
    <property type="entry name" value="Metalloproteases ('zincins'), catalytic domain"/>
    <property type="match status" value="1"/>
</dbReference>